<feature type="transmembrane region" description="Helical" evidence="4">
    <location>
        <begin position="12"/>
        <end position="32"/>
    </location>
</feature>
<keyword evidence="4" id="KW-0812">Transmembrane</keyword>
<keyword evidence="2" id="KW-0479">Metal-binding</keyword>
<protein>
    <submittedName>
        <fullName evidence="6">Nitric oxide reductase subunit C</fullName>
    </submittedName>
</protein>
<dbReference type="PROSITE" id="PS51007">
    <property type="entry name" value="CYTC"/>
    <property type="match status" value="1"/>
</dbReference>
<dbReference type="SUPFAM" id="SSF46626">
    <property type="entry name" value="Cytochrome c"/>
    <property type="match status" value="1"/>
</dbReference>
<dbReference type="GO" id="GO:0046872">
    <property type="term" value="F:metal ion binding"/>
    <property type="evidence" value="ECO:0007669"/>
    <property type="project" value="UniProtKB-KW"/>
</dbReference>
<evidence type="ECO:0000259" key="5">
    <source>
        <dbReference type="PROSITE" id="PS51007"/>
    </source>
</evidence>
<evidence type="ECO:0000256" key="1">
    <source>
        <dbReference type="ARBA" id="ARBA00022617"/>
    </source>
</evidence>
<dbReference type="Gene3D" id="1.10.760.10">
    <property type="entry name" value="Cytochrome c-like domain"/>
    <property type="match status" value="1"/>
</dbReference>
<gene>
    <name evidence="6" type="primary">norC_10</name>
    <name evidence="6" type="ORF">GALL_436180</name>
</gene>
<accession>A0A1J5QFG1</accession>
<dbReference type="GO" id="GO:0009055">
    <property type="term" value="F:electron transfer activity"/>
    <property type="evidence" value="ECO:0007669"/>
    <property type="project" value="InterPro"/>
</dbReference>
<organism evidence="6">
    <name type="scientific">mine drainage metagenome</name>
    <dbReference type="NCBI Taxonomy" id="410659"/>
    <lineage>
        <taxon>unclassified sequences</taxon>
        <taxon>metagenomes</taxon>
        <taxon>ecological metagenomes</taxon>
    </lineage>
</organism>
<reference evidence="6" key="1">
    <citation type="submission" date="2016-10" db="EMBL/GenBank/DDBJ databases">
        <title>Sequence of Gallionella enrichment culture.</title>
        <authorList>
            <person name="Poehlein A."/>
            <person name="Muehling M."/>
            <person name="Daniel R."/>
        </authorList>
    </citation>
    <scope>NUCLEOTIDE SEQUENCE</scope>
</reference>
<keyword evidence="4" id="KW-0472">Membrane</keyword>
<proteinExistence type="predicted"/>
<sequence>MSNSHAADPAFWRAGAISATAVMLVILGLLTVNSLAVITAGGSHVPPYTVINRQISYQYDPAKDHDMPVIGGEQLLFGQHYDAQQARAMVARGKLVIQTRACIDCHTFLGNGAYFAPDLTKSWLDPAWQQQWMPMTGSKTREEAMVKFLMYPDRYPTWSREMPDLHLTQQDAEAAVAYLKWMSAINTNGFPANFGHAPQS</sequence>
<keyword evidence="4" id="KW-1133">Transmembrane helix</keyword>
<dbReference type="GO" id="GO:0020037">
    <property type="term" value="F:heme binding"/>
    <property type="evidence" value="ECO:0007669"/>
    <property type="project" value="InterPro"/>
</dbReference>
<dbReference type="Pfam" id="PF00034">
    <property type="entry name" value="Cytochrom_C"/>
    <property type="match status" value="1"/>
</dbReference>
<dbReference type="AlphaFoldDB" id="A0A1J5QFG1"/>
<dbReference type="EMBL" id="MLJW01002406">
    <property type="protein sequence ID" value="OIQ74725.1"/>
    <property type="molecule type" value="Genomic_DNA"/>
</dbReference>
<dbReference type="InterPro" id="IPR036909">
    <property type="entry name" value="Cyt_c-like_dom_sf"/>
</dbReference>
<keyword evidence="3" id="KW-0408">Iron</keyword>
<evidence type="ECO:0000256" key="2">
    <source>
        <dbReference type="ARBA" id="ARBA00022723"/>
    </source>
</evidence>
<evidence type="ECO:0000256" key="3">
    <source>
        <dbReference type="ARBA" id="ARBA00023004"/>
    </source>
</evidence>
<comment type="caution">
    <text evidence="6">The sequence shown here is derived from an EMBL/GenBank/DDBJ whole genome shotgun (WGS) entry which is preliminary data.</text>
</comment>
<evidence type="ECO:0000256" key="4">
    <source>
        <dbReference type="SAM" id="Phobius"/>
    </source>
</evidence>
<name>A0A1J5QFG1_9ZZZZ</name>
<evidence type="ECO:0000313" key="6">
    <source>
        <dbReference type="EMBL" id="OIQ74725.1"/>
    </source>
</evidence>
<feature type="domain" description="Cytochrome c" evidence="5">
    <location>
        <begin position="88"/>
        <end position="183"/>
    </location>
</feature>
<dbReference type="InterPro" id="IPR009056">
    <property type="entry name" value="Cyt_c-like_dom"/>
</dbReference>
<keyword evidence="1" id="KW-0349">Heme</keyword>